<accession>A0A6B2LI93</accession>
<evidence type="ECO:0000313" key="1">
    <source>
        <dbReference type="EMBL" id="NDV36531.1"/>
    </source>
</evidence>
<proteinExistence type="predicted"/>
<dbReference type="AlphaFoldDB" id="A0A6B2LI93"/>
<protein>
    <submittedName>
        <fullName evidence="1">Uncharacterized protein</fullName>
    </submittedName>
</protein>
<sequence length="206" mass="23049">MTGVTEDIFRLYPEKYISEGPHGNLQITNINNQTRINAGIFSLLSFGDIEKKLRDVSGQRKKSPVPIEILTCNQSAYRKVVDVSYLQSLPENRNAVFQVASNFNGVESVSETSFPTDPSYLTDYIYDKTQGPIASIGAGGAAITRLYPFYKKGTSSSQWIQTETRQVSLLNKSLSIKTILLLGELSRKALGLFPNNEWLCYFKSFL</sequence>
<organism evidence="1">
    <name type="scientific">Arcella intermedia</name>
    <dbReference type="NCBI Taxonomy" id="1963864"/>
    <lineage>
        <taxon>Eukaryota</taxon>
        <taxon>Amoebozoa</taxon>
        <taxon>Tubulinea</taxon>
        <taxon>Elardia</taxon>
        <taxon>Arcellinida</taxon>
        <taxon>Sphaerothecina</taxon>
        <taxon>Arcellidae</taxon>
        <taxon>Arcella</taxon>
    </lineage>
</organism>
<reference evidence="1" key="1">
    <citation type="journal article" date="2020" name="J. Eukaryot. Microbiol.">
        <title>De novo Sequencing, Assembly and Annotation of the Transcriptome for the Free-Living Testate Amoeba Arcella intermedia.</title>
        <authorList>
            <person name="Ribeiro G.M."/>
            <person name="Porfirio-Sousa A.L."/>
            <person name="Maurer-Alcala X.X."/>
            <person name="Katz L.A."/>
            <person name="Lahr D.J.G."/>
        </authorList>
    </citation>
    <scope>NUCLEOTIDE SEQUENCE</scope>
</reference>
<name>A0A6B2LI93_9EUKA</name>
<dbReference type="EMBL" id="GIBP01007562">
    <property type="protein sequence ID" value="NDV36531.1"/>
    <property type="molecule type" value="Transcribed_RNA"/>
</dbReference>
<dbReference type="PANTHER" id="PTHR35609:SF1">
    <property type="entry name" value="MACRO DOMAIN-CONTAINING PROTEIN"/>
    <property type="match status" value="1"/>
</dbReference>
<dbReference type="PANTHER" id="PTHR35609">
    <property type="entry name" value="MACRO DOMAIN-CONTAINING PROTEIN"/>
    <property type="match status" value="1"/>
</dbReference>